<dbReference type="PANTHER" id="PTHR43520">
    <property type="entry name" value="ATP7, ISOFORM B"/>
    <property type="match status" value="1"/>
</dbReference>
<dbReference type="PRINTS" id="PR00119">
    <property type="entry name" value="CATATPASE"/>
</dbReference>
<feature type="domain" description="HMA" evidence="13">
    <location>
        <begin position="24"/>
        <end position="90"/>
    </location>
</feature>
<dbReference type="InterPro" id="IPR023214">
    <property type="entry name" value="HAD_sf"/>
</dbReference>
<dbReference type="SUPFAM" id="SSF81665">
    <property type="entry name" value="Calcium ATPase, transmembrane domain M"/>
    <property type="match status" value="1"/>
</dbReference>
<dbReference type="PROSITE" id="PS01047">
    <property type="entry name" value="HMA_1"/>
    <property type="match status" value="1"/>
</dbReference>
<dbReference type="FunFam" id="2.70.150.10:FF:000002">
    <property type="entry name" value="Copper-transporting ATPase 1, putative"/>
    <property type="match status" value="1"/>
</dbReference>
<dbReference type="InterPro" id="IPR036163">
    <property type="entry name" value="HMA_dom_sf"/>
</dbReference>
<reference evidence="15" key="1">
    <citation type="submission" date="2018-05" db="EMBL/GenBank/DDBJ databases">
        <title>Ignatzschineria dubaiensis sp. nov., isolated from necrotic foot tissues of dromedaries (Camelus dromedarius) and associated maggots in Dubai, United Arab Emirates.</title>
        <authorList>
            <person name="Tsang C.C."/>
            <person name="Tang J.Y.M."/>
            <person name="Fong J.Y.H."/>
            <person name="Kinne J."/>
            <person name="Lee H.H."/>
            <person name="Joseph M."/>
            <person name="Jose S."/>
            <person name="Schuster R.K."/>
            <person name="Tang Y."/>
            <person name="Sivakumar S."/>
            <person name="Chen J.H.K."/>
            <person name="Teng J.L.L."/>
            <person name="Lau S.K.P."/>
            <person name="Wernery U."/>
            <person name="Woo P.C.Y."/>
        </authorList>
    </citation>
    <scope>NUCLEOTIDE SEQUENCE [LARGE SCALE GENOMIC DNA]</scope>
    <source>
        <strain evidence="15">KCTC 22644</strain>
    </source>
</reference>
<keyword evidence="8 12" id="KW-1133">Transmembrane helix</keyword>
<evidence type="ECO:0000256" key="12">
    <source>
        <dbReference type="RuleBase" id="RU362081"/>
    </source>
</evidence>
<dbReference type="PROSITE" id="PS50846">
    <property type="entry name" value="HMA_2"/>
    <property type="match status" value="1"/>
</dbReference>
<evidence type="ECO:0000259" key="13">
    <source>
        <dbReference type="PROSITE" id="PS50846"/>
    </source>
</evidence>
<evidence type="ECO:0000256" key="7">
    <source>
        <dbReference type="ARBA" id="ARBA00022967"/>
    </source>
</evidence>
<feature type="transmembrane region" description="Helical" evidence="12">
    <location>
        <begin position="209"/>
        <end position="226"/>
    </location>
</feature>
<evidence type="ECO:0000256" key="10">
    <source>
        <dbReference type="ARBA" id="ARBA00038904"/>
    </source>
</evidence>
<dbReference type="GO" id="GO:0005507">
    <property type="term" value="F:copper ion binding"/>
    <property type="evidence" value="ECO:0007669"/>
    <property type="project" value="TreeGrafter"/>
</dbReference>
<feature type="transmembrane region" description="Helical" evidence="12">
    <location>
        <begin position="178"/>
        <end position="197"/>
    </location>
</feature>
<dbReference type="GO" id="GO:0012505">
    <property type="term" value="C:endomembrane system"/>
    <property type="evidence" value="ECO:0007669"/>
    <property type="project" value="UniProtKB-SubCell"/>
</dbReference>
<evidence type="ECO:0000313" key="14">
    <source>
        <dbReference type="EMBL" id="PWD80542.1"/>
    </source>
</evidence>
<dbReference type="GO" id="GO:0005886">
    <property type="term" value="C:plasma membrane"/>
    <property type="evidence" value="ECO:0007669"/>
    <property type="project" value="UniProtKB-SubCell"/>
</dbReference>
<gene>
    <name evidence="14" type="ORF">DC083_08755</name>
</gene>
<comment type="catalytic activity">
    <reaction evidence="11">
        <text>Cu(2+)(in) + ATP + H2O = Cu(2+)(out) + ADP + phosphate + H(+)</text>
        <dbReference type="Rhea" id="RHEA:10376"/>
        <dbReference type="ChEBI" id="CHEBI:15377"/>
        <dbReference type="ChEBI" id="CHEBI:15378"/>
        <dbReference type="ChEBI" id="CHEBI:29036"/>
        <dbReference type="ChEBI" id="CHEBI:30616"/>
        <dbReference type="ChEBI" id="CHEBI:43474"/>
        <dbReference type="ChEBI" id="CHEBI:456216"/>
        <dbReference type="EC" id="7.2.2.9"/>
    </reaction>
</comment>
<evidence type="ECO:0000256" key="4">
    <source>
        <dbReference type="ARBA" id="ARBA00022723"/>
    </source>
</evidence>
<evidence type="ECO:0000256" key="11">
    <source>
        <dbReference type="ARBA" id="ARBA00047424"/>
    </source>
</evidence>
<keyword evidence="4 12" id="KW-0479">Metal-binding</keyword>
<dbReference type="InterPro" id="IPR044492">
    <property type="entry name" value="P_typ_ATPase_HD_dom"/>
</dbReference>
<comment type="subcellular location">
    <subcellularLocation>
        <location evidence="12">Cell membrane</location>
    </subcellularLocation>
    <subcellularLocation>
        <location evidence="1">Endomembrane system</location>
        <topology evidence="1">Multi-pass membrane protein</topology>
    </subcellularLocation>
</comment>
<evidence type="ECO:0000256" key="6">
    <source>
        <dbReference type="ARBA" id="ARBA00022840"/>
    </source>
</evidence>
<comment type="caution">
    <text evidence="14">The sequence shown here is derived from an EMBL/GenBank/DDBJ whole genome shotgun (WGS) entry which is preliminary data.</text>
</comment>
<dbReference type="InterPro" id="IPR017969">
    <property type="entry name" value="Heavy-metal-associated_CS"/>
</dbReference>
<dbReference type="SFLD" id="SFLDS00003">
    <property type="entry name" value="Haloacid_Dehalogenase"/>
    <property type="match status" value="1"/>
</dbReference>
<feature type="transmembrane region" description="Helical" evidence="12">
    <location>
        <begin position="148"/>
        <end position="166"/>
    </location>
</feature>
<dbReference type="InterPro" id="IPR023298">
    <property type="entry name" value="ATPase_P-typ_TM_dom_sf"/>
</dbReference>
<feature type="transmembrane region" description="Helical" evidence="12">
    <location>
        <begin position="115"/>
        <end position="136"/>
    </location>
</feature>
<keyword evidence="15" id="KW-1185">Reference proteome</keyword>
<feature type="transmembrane region" description="Helical" evidence="12">
    <location>
        <begin position="781"/>
        <end position="801"/>
    </location>
</feature>
<name>A0A2U2AD04_9GAMM</name>
<dbReference type="GO" id="GO:0043682">
    <property type="term" value="F:P-type divalent copper transporter activity"/>
    <property type="evidence" value="ECO:0007669"/>
    <property type="project" value="UniProtKB-EC"/>
</dbReference>
<evidence type="ECO:0000313" key="15">
    <source>
        <dbReference type="Proteomes" id="UP000245020"/>
    </source>
</evidence>
<dbReference type="Gene3D" id="3.40.50.1000">
    <property type="entry name" value="HAD superfamily/HAD-like"/>
    <property type="match status" value="1"/>
</dbReference>
<dbReference type="Gene3D" id="3.40.1110.10">
    <property type="entry name" value="Calcium-transporting ATPase, cytoplasmic domain N"/>
    <property type="match status" value="1"/>
</dbReference>
<evidence type="ECO:0000256" key="3">
    <source>
        <dbReference type="ARBA" id="ARBA00022692"/>
    </source>
</evidence>
<organism evidence="14 15">
    <name type="scientific">Ignatzschineria ureiclastica</name>
    <dbReference type="NCBI Taxonomy" id="472582"/>
    <lineage>
        <taxon>Bacteria</taxon>
        <taxon>Pseudomonadati</taxon>
        <taxon>Pseudomonadota</taxon>
        <taxon>Gammaproteobacteria</taxon>
        <taxon>Cardiobacteriales</taxon>
        <taxon>Ignatzschineriaceae</taxon>
        <taxon>Ignatzschineria</taxon>
    </lineage>
</organism>
<dbReference type="PRINTS" id="PR00942">
    <property type="entry name" value="CUATPASEI"/>
</dbReference>
<dbReference type="SUPFAM" id="SSF81653">
    <property type="entry name" value="Calcium ATPase, transduction domain A"/>
    <property type="match status" value="1"/>
</dbReference>
<dbReference type="InterPro" id="IPR008250">
    <property type="entry name" value="ATPase_P-typ_transduc_dom_A_sf"/>
</dbReference>
<dbReference type="PANTHER" id="PTHR43520:SF8">
    <property type="entry name" value="P-TYPE CU(+) TRANSPORTER"/>
    <property type="match status" value="1"/>
</dbReference>
<dbReference type="SUPFAM" id="SSF55008">
    <property type="entry name" value="HMA, heavy metal-associated domain"/>
    <property type="match status" value="1"/>
</dbReference>
<dbReference type="NCBIfam" id="TIGR01494">
    <property type="entry name" value="ATPase_P-type"/>
    <property type="match status" value="2"/>
</dbReference>
<evidence type="ECO:0000256" key="5">
    <source>
        <dbReference type="ARBA" id="ARBA00022741"/>
    </source>
</evidence>
<feature type="transmembrane region" description="Helical" evidence="12">
    <location>
        <begin position="398"/>
        <end position="417"/>
    </location>
</feature>
<dbReference type="InterPro" id="IPR001757">
    <property type="entry name" value="P_typ_ATPase"/>
</dbReference>
<dbReference type="Gene3D" id="3.30.70.100">
    <property type="match status" value="1"/>
</dbReference>
<dbReference type="PRINTS" id="PR00943">
    <property type="entry name" value="CUATPASE"/>
</dbReference>
<dbReference type="CDD" id="cd00371">
    <property type="entry name" value="HMA"/>
    <property type="match status" value="1"/>
</dbReference>
<evidence type="ECO:0000256" key="8">
    <source>
        <dbReference type="ARBA" id="ARBA00022989"/>
    </source>
</evidence>
<dbReference type="CDD" id="cd02094">
    <property type="entry name" value="P-type_ATPase_Cu-like"/>
    <property type="match status" value="1"/>
</dbReference>
<dbReference type="InterPro" id="IPR059000">
    <property type="entry name" value="ATPase_P-type_domA"/>
</dbReference>
<dbReference type="InterPro" id="IPR006121">
    <property type="entry name" value="HMA_dom"/>
</dbReference>
<dbReference type="Gene3D" id="2.70.150.10">
    <property type="entry name" value="Calcium-transporting ATPase, cytoplasmic transduction domain A"/>
    <property type="match status" value="1"/>
</dbReference>
<evidence type="ECO:0000256" key="1">
    <source>
        <dbReference type="ARBA" id="ARBA00004127"/>
    </source>
</evidence>
<dbReference type="SFLD" id="SFLDF00027">
    <property type="entry name" value="p-type_atpase"/>
    <property type="match status" value="1"/>
</dbReference>
<dbReference type="InterPro" id="IPR036412">
    <property type="entry name" value="HAD-like_sf"/>
</dbReference>
<dbReference type="EMBL" id="QEWQ01000006">
    <property type="protein sequence ID" value="PWD80542.1"/>
    <property type="molecule type" value="Genomic_DNA"/>
</dbReference>
<comment type="similarity">
    <text evidence="2 12">Belongs to the cation transport ATPase (P-type) (TC 3.A.3) family. Type IB subfamily.</text>
</comment>
<dbReference type="SFLD" id="SFLDG00002">
    <property type="entry name" value="C1.7:_P-type_atpase_like"/>
    <property type="match status" value="1"/>
</dbReference>
<dbReference type="GO" id="GO:0016887">
    <property type="term" value="F:ATP hydrolysis activity"/>
    <property type="evidence" value="ECO:0007669"/>
    <property type="project" value="InterPro"/>
</dbReference>
<sequence length="812" mass="87006">MQREQEVEKEVGNVSVSTEEQSRAFARLAITGMTCANCSGRIERVLGKKPGIYRANVNLASKKGRFEYDPTLLTESDIIAMVEKVGFGAIPDDDAHQAELLAYEAKNANKMRLQLIISMILSLPMLLGMIAMMLGFHGGWVTFVHKPWVQLLLTAPIQFIIGWRFYKAAYASVKAKAPSMDLLVALGTTAAFCYSFYNGFLGGNPEHLYFESSAVIITLILLGKYLEERAKNRTGAAIRGLMALQAKTALRLEQHARSNGEIETRMIEVPIDAVMVGDQLLVHPGQHIPVDGVVISGKSTIDESMLTGESLPIDKVAGDPLYSGTVNQSGSLTMQATKMDSDSTLAKIIALVQEAQGSKAPIQKVADRISAIFVPAVLVIALVTLLMTWWVTGSGESALIHSVAVLVIACPCALGLATPTAIMVGTGVGARNGILIKNGESLERAAKINTIVLDKTGTITEGMPKVTHFATKMDLKAEMGGNVEGLVETEGRSTDIEYKTAILTQLVALEAHSEHPLAKAILHYGDHCGITVRPVVEHFKALVGAGIEGEIEGKSYFVGSPRLMKARGIEDRLFADLIAKHESMGETVVLLAGASKGALAGSQISQSQRSESEESEILAMIAIADPVKPNAKLAIETLQNRNIEVWMLTGDNARTAAKIGADVGLDEAHIVAELKPENKADVIARLQSEGRIVAMVGDGMNDAPALALADAGIAMGTGTDIAIESSDVTIMNGDLESLPKMIELSEQTMRKIKQNLFWAFIYNAIGIPFAAFGFLSPILAGGAMAFSSVSVLLNSLSLNRLRLGSMQTKRED</sequence>
<dbReference type="GO" id="GO:0055070">
    <property type="term" value="P:copper ion homeostasis"/>
    <property type="evidence" value="ECO:0007669"/>
    <property type="project" value="TreeGrafter"/>
</dbReference>
<dbReference type="AlphaFoldDB" id="A0A2U2AD04"/>
<dbReference type="SUPFAM" id="SSF56784">
    <property type="entry name" value="HAD-like"/>
    <property type="match status" value="1"/>
</dbReference>
<proteinExistence type="inferred from homology"/>
<dbReference type="InterPro" id="IPR027256">
    <property type="entry name" value="P-typ_ATPase_IB"/>
</dbReference>
<dbReference type="OrthoDB" id="9814270at2"/>
<dbReference type="Pfam" id="PF00702">
    <property type="entry name" value="Hydrolase"/>
    <property type="match status" value="1"/>
</dbReference>
<dbReference type="InterPro" id="IPR023299">
    <property type="entry name" value="ATPase_P-typ_cyto_dom_N"/>
</dbReference>
<dbReference type="EC" id="7.2.2.9" evidence="10"/>
<protein>
    <recommendedName>
        <fullName evidence="10">P-type Cu(2+) transporter</fullName>
        <ecNumber evidence="10">7.2.2.9</ecNumber>
    </recommendedName>
</protein>
<keyword evidence="12" id="KW-1003">Cell membrane</keyword>
<dbReference type="PROSITE" id="PS01229">
    <property type="entry name" value="COF_2"/>
    <property type="match status" value="1"/>
</dbReference>
<keyword evidence="5 12" id="KW-0547">Nucleotide-binding</keyword>
<evidence type="ECO:0000256" key="9">
    <source>
        <dbReference type="ARBA" id="ARBA00023136"/>
    </source>
</evidence>
<keyword evidence="3 12" id="KW-0812">Transmembrane</keyword>
<dbReference type="InterPro" id="IPR018303">
    <property type="entry name" value="ATPase_P-typ_P_site"/>
</dbReference>
<feature type="transmembrane region" description="Helical" evidence="12">
    <location>
        <begin position="756"/>
        <end position="775"/>
    </location>
</feature>
<dbReference type="Proteomes" id="UP000245020">
    <property type="component" value="Unassembled WGS sequence"/>
</dbReference>
<accession>A0A2U2AD04</accession>
<dbReference type="FunFam" id="3.30.70.100:FF:000005">
    <property type="entry name" value="Copper-exporting P-type ATPase A"/>
    <property type="match status" value="1"/>
</dbReference>
<feature type="transmembrane region" description="Helical" evidence="12">
    <location>
        <begin position="369"/>
        <end position="392"/>
    </location>
</feature>
<dbReference type="Pfam" id="PF00403">
    <property type="entry name" value="HMA"/>
    <property type="match status" value="1"/>
</dbReference>
<dbReference type="NCBIfam" id="TIGR01525">
    <property type="entry name" value="ATPase-IB_hvy"/>
    <property type="match status" value="1"/>
</dbReference>
<dbReference type="Pfam" id="PF00122">
    <property type="entry name" value="E1-E2_ATPase"/>
    <property type="match status" value="1"/>
</dbReference>
<keyword evidence="7" id="KW-1278">Translocase</keyword>
<dbReference type="PROSITE" id="PS00154">
    <property type="entry name" value="ATPASE_E1_E2"/>
    <property type="match status" value="1"/>
</dbReference>
<evidence type="ECO:0000256" key="2">
    <source>
        <dbReference type="ARBA" id="ARBA00006024"/>
    </source>
</evidence>
<dbReference type="GO" id="GO:0005524">
    <property type="term" value="F:ATP binding"/>
    <property type="evidence" value="ECO:0007669"/>
    <property type="project" value="UniProtKB-UniRule"/>
</dbReference>
<keyword evidence="6 12" id="KW-0067">ATP-binding</keyword>
<keyword evidence="9 12" id="KW-0472">Membrane</keyword>